<dbReference type="Proteomes" id="UP000280685">
    <property type="component" value="Chromosome 5"/>
</dbReference>
<name>A0ABY6SEA6_PODCO</name>
<keyword evidence="4" id="KW-1185">Reference proteome</keyword>
<dbReference type="InterPro" id="IPR038921">
    <property type="entry name" value="YOR389W-like"/>
</dbReference>
<feature type="region of interest" description="Disordered" evidence="1">
    <location>
        <begin position="255"/>
        <end position="274"/>
    </location>
</feature>
<keyword evidence="2" id="KW-0812">Transmembrane</keyword>
<evidence type="ECO:0000256" key="2">
    <source>
        <dbReference type="SAM" id="Phobius"/>
    </source>
</evidence>
<dbReference type="PANTHER" id="PTHR35204">
    <property type="entry name" value="YALI0A21131P"/>
    <property type="match status" value="1"/>
</dbReference>
<feature type="region of interest" description="Disordered" evidence="1">
    <location>
        <begin position="601"/>
        <end position="620"/>
    </location>
</feature>
<feature type="compositionally biased region" description="Basic and acidic residues" evidence="1">
    <location>
        <begin position="601"/>
        <end position="611"/>
    </location>
</feature>
<keyword evidence="2" id="KW-1133">Transmembrane helix</keyword>
<evidence type="ECO:0000313" key="4">
    <source>
        <dbReference type="Proteomes" id="UP000280685"/>
    </source>
</evidence>
<evidence type="ECO:0000313" key="3">
    <source>
        <dbReference type="EMBL" id="VBB81533.1"/>
    </source>
</evidence>
<dbReference type="EMBL" id="LR026968">
    <property type="protein sequence ID" value="VBB81533.1"/>
    <property type="molecule type" value="Genomic_DNA"/>
</dbReference>
<proteinExistence type="predicted"/>
<accession>A0ABY6SEA6</accession>
<organism evidence="3 4">
    <name type="scientific">Podospora comata</name>
    <dbReference type="NCBI Taxonomy" id="48703"/>
    <lineage>
        <taxon>Eukaryota</taxon>
        <taxon>Fungi</taxon>
        <taxon>Dikarya</taxon>
        <taxon>Ascomycota</taxon>
        <taxon>Pezizomycotina</taxon>
        <taxon>Sordariomycetes</taxon>
        <taxon>Sordariomycetidae</taxon>
        <taxon>Sordariales</taxon>
        <taxon>Podosporaceae</taxon>
        <taxon>Podospora</taxon>
    </lineage>
</organism>
<feature type="transmembrane region" description="Helical" evidence="2">
    <location>
        <begin position="34"/>
        <end position="54"/>
    </location>
</feature>
<keyword evidence="2" id="KW-0472">Membrane</keyword>
<reference evidence="3" key="1">
    <citation type="submission" date="2018-02" db="EMBL/GenBank/DDBJ databases">
        <authorList>
            <person name="Silar P."/>
        </authorList>
    </citation>
    <scope>NUCLEOTIDE SEQUENCE [LARGE SCALE GENOMIC DNA]</scope>
    <source>
        <strain evidence="3">T</strain>
    </source>
</reference>
<gene>
    <name evidence="3" type="ORF">PODCO_507600</name>
</gene>
<sequence>MPSPKPPSTRSSGSDLASPGVLEKRTTVCPRNPVIYAIAFLGFFSLLAAPYVVLDVWSSFHLFEDAVQKPPPTLASEFQTVAPFIFDSVQGLLQQWPNSYSPNGHSIVAGSIAPATVLYHAKHAPGPPKKPTFFAFDAEMSVGIYGGFGRSNLHVYRTTRPLNIIYFDGQSATLTALGTLDSQISILQGRVPLYPDYDLIYDEDQRALDLCELVKKLGIDGVVRMDAGFEVLVCDYHASRLQPLFVTNITVPGNMEEDPEGLPRDPNRQPPRGFGNVFSEQGSYEWLRSASWHYGREGGLAENRLQLDICRMVSFYDPELTSLAKSHHGRLVGNYSFVNGWGFRKGHRLLDIQPDDVNRVRSWLQTITSSTTLKENRCSGINWQAIFTTIHSQHGTRAREIGAAFEWKSGTKAERKAIITKVHELTHAILAPYLEYIVSDSDKSLTPREQTIARCSTVYTAGMDLTTLGRSEVLLYHSLNIVTERLCTWEWDLFEWSEKHTTNYWGDQPGDAKISAWLNDEEVARYRQLSEDTLSWIGWDLWTKCNRQCMFDEICAIPTWPVVYAPGLPQGGIYSAHPPKLSEDEMLDFWRPKCINRADFDRGGGRGRDPIHQFPDVPPY</sequence>
<evidence type="ECO:0000256" key="1">
    <source>
        <dbReference type="SAM" id="MobiDB-lite"/>
    </source>
</evidence>
<protein>
    <submittedName>
        <fullName evidence="3">Uncharacterized protein</fullName>
    </submittedName>
</protein>
<dbReference type="PANTHER" id="PTHR35204:SF1">
    <property type="entry name" value="ENTEROTOXIN"/>
    <property type="match status" value="1"/>
</dbReference>